<dbReference type="InterPro" id="IPR050832">
    <property type="entry name" value="Bact_Acetyltransf"/>
</dbReference>
<dbReference type="EMBL" id="FQTV01000001">
    <property type="protein sequence ID" value="SHE29243.1"/>
    <property type="molecule type" value="Genomic_DNA"/>
</dbReference>
<dbReference type="OrthoDB" id="5419426at2"/>
<name>A0A1M4SAI9_9BACE</name>
<evidence type="ECO:0000256" key="1">
    <source>
        <dbReference type="ARBA" id="ARBA00022679"/>
    </source>
</evidence>
<gene>
    <name evidence="4" type="ORF">SAMN05444405_10145</name>
</gene>
<protein>
    <submittedName>
        <fullName evidence="4">Putative acetyltransferase</fullName>
    </submittedName>
</protein>
<dbReference type="SUPFAM" id="SSF55729">
    <property type="entry name" value="Acyl-CoA N-acyltransferases (Nat)"/>
    <property type="match status" value="1"/>
</dbReference>
<accession>A0A1M4SAI9</accession>
<evidence type="ECO:0000313" key="5">
    <source>
        <dbReference type="Proteomes" id="UP000184509"/>
    </source>
</evidence>
<reference evidence="4 5" key="1">
    <citation type="submission" date="2016-11" db="EMBL/GenBank/DDBJ databases">
        <authorList>
            <person name="Jaros S."/>
            <person name="Januszkiewicz K."/>
            <person name="Wedrychowicz H."/>
        </authorList>
    </citation>
    <scope>NUCLEOTIDE SEQUENCE [LARGE SCALE GENOMIC DNA]</scope>
    <source>
        <strain evidence="4 5">DSM 26991</strain>
    </source>
</reference>
<keyword evidence="5" id="KW-1185">Reference proteome</keyword>
<feature type="domain" description="N-acetyltransferase" evidence="3">
    <location>
        <begin position="1"/>
        <end position="160"/>
    </location>
</feature>
<dbReference type="PANTHER" id="PTHR43877">
    <property type="entry name" value="AMINOALKYLPHOSPHONATE N-ACETYLTRANSFERASE-RELATED-RELATED"/>
    <property type="match status" value="1"/>
</dbReference>
<organism evidence="4 5">
    <name type="scientific">Bacteroides luti</name>
    <dbReference type="NCBI Taxonomy" id="1297750"/>
    <lineage>
        <taxon>Bacteria</taxon>
        <taxon>Pseudomonadati</taxon>
        <taxon>Bacteroidota</taxon>
        <taxon>Bacteroidia</taxon>
        <taxon>Bacteroidales</taxon>
        <taxon>Bacteroidaceae</taxon>
        <taxon>Bacteroides</taxon>
    </lineage>
</organism>
<dbReference type="PROSITE" id="PS51186">
    <property type="entry name" value="GNAT"/>
    <property type="match status" value="1"/>
</dbReference>
<proteinExistence type="predicted"/>
<dbReference type="InterPro" id="IPR016181">
    <property type="entry name" value="Acyl_CoA_acyltransferase"/>
</dbReference>
<sequence length="160" mass="18000">MVIRNIKEEDNKALANIIRKTLEEFGANHPGTVYYDDEINYLSEIFKADKSTYFVVWDEENNKVLGGGGIYPTKGLPPDTAELVKLYLLPETRGKGIGKQLIDKCLDYAKEAGYSKVYLESMDELSGAVGLYERMGFSYLDAPMGNSGHCYCGIWMMKEI</sequence>
<dbReference type="Gene3D" id="3.40.630.30">
    <property type="match status" value="1"/>
</dbReference>
<dbReference type="AlphaFoldDB" id="A0A1M4SAI9"/>
<dbReference type="RefSeq" id="WP_073398497.1">
    <property type="nucleotide sequence ID" value="NZ_FQTV01000001.1"/>
</dbReference>
<dbReference type="CDD" id="cd04301">
    <property type="entry name" value="NAT_SF"/>
    <property type="match status" value="1"/>
</dbReference>
<dbReference type="GO" id="GO:0016747">
    <property type="term" value="F:acyltransferase activity, transferring groups other than amino-acyl groups"/>
    <property type="evidence" value="ECO:0007669"/>
    <property type="project" value="InterPro"/>
</dbReference>
<dbReference type="InterPro" id="IPR000182">
    <property type="entry name" value="GNAT_dom"/>
</dbReference>
<dbReference type="Proteomes" id="UP000184509">
    <property type="component" value="Unassembled WGS sequence"/>
</dbReference>
<keyword evidence="1 4" id="KW-0808">Transferase</keyword>
<evidence type="ECO:0000313" key="4">
    <source>
        <dbReference type="EMBL" id="SHE29243.1"/>
    </source>
</evidence>
<dbReference type="STRING" id="1297750.SAMN05444405_10145"/>
<evidence type="ECO:0000259" key="3">
    <source>
        <dbReference type="PROSITE" id="PS51186"/>
    </source>
</evidence>
<dbReference type="Pfam" id="PF00583">
    <property type="entry name" value="Acetyltransf_1"/>
    <property type="match status" value="1"/>
</dbReference>
<keyword evidence="2" id="KW-0012">Acyltransferase</keyword>
<evidence type="ECO:0000256" key="2">
    <source>
        <dbReference type="ARBA" id="ARBA00023315"/>
    </source>
</evidence>